<reference evidence="1 2" key="2">
    <citation type="journal article" date="2022" name="Mol. Ecol. Resour.">
        <title>The genomes of chicory, endive, great burdock and yacon provide insights into Asteraceae paleo-polyploidization history and plant inulin production.</title>
        <authorList>
            <person name="Fan W."/>
            <person name="Wang S."/>
            <person name="Wang H."/>
            <person name="Wang A."/>
            <person name="Jiang F."/>
            <person name="Liu H."/>
            <person name="Zhao H."/>
            <person name="Xu D."/>
            <person name="Zhang Y."/>
        </authorList>
    </citation>
    <scope>NUCLEOTIDE SEQUENCE [LARGE SCALE GENOMIC DNA]</scope>
    <source>
        <strain evidence="2">cv. Punajuju</strain>
        <tissue evidence="1">Leaves</tissue>
    </source>
</reference>
<gene>
    <name evidence="1" type="ORF">L2E82_25335</name>
</gene>
<protein>
    <submittedName>
        <fullName evidence="1">Uncharacterized protein</fullName>
    </submittedName>
</protein>
<name>A0ACB9E3C8_CICIN</name>
<dbReference type="EMBL" id="CM042012">
    <property type="protein sequence ID" value="KAI3753286.1"/>
    <property type="molecule type" value="Genomic_DNA"/>
</dbReference>
<comment type="caution">
    <text evidence="1">The sequence shown here is derived from an EMBL/GenBank/DDBJ whole genome shotgun (WGS) entry which is preliminary data.</text>
</comment>
<reference evidence="2" key="1">
    <citation type="journal article" date="2022" name="Mol. Ecol. Resour.">
        <title>The genomes of chicory, endive, great burdock and yacon provide insights into Asteraceae palaeo-polyploidization history and plant inulin production.</title>
        <authorList>
            <person name="Fan W."/>
            <person name="Wang S."/>
            <person name="Wang H."/>
            <person name="Wang A."/>
            <person name="Jiang F."/>
            <person name="Liu H."/>
            <person name="Zhao H."/>
            <person name="Xu D."/>
            <person name="Zhang Y."/>
        </authorList>
    </citation>
    <scope>NUCLEOTIDE SEQUENCE [LARGE SCALE GENOMIC DNA]</scope>
    <source>
        <strain evidence="2">cv. Punajuju</strain>
    </source>
</reference>
<evidence type="ECO:0000313" key="1">
    <source>
        <dbReference type="EMBL" id="KAI3753286.1"/>
    </source>
</evidence>
<keyword evidence="2" id="KW-1185">Reference proteome</keyword>
<organism evidence="1 2">
    <name type="scientific">Cichorium intybus</name>
    <name type="common">Chicory</name>
    <dbReference type="NCBI Taxonomy" id="13427"/>
    <lineage>
        <taxon>Eukaryota</taxon>
        <taxon>Viridiplantae</taxon>
        <taxon>Streptophyta</taxon>
        <taxon>Embryophyta</taxon>
        <taxon>Tracheophyta</taxon>
        <taxon>Spermatophyta</taxon>
        <taxon>Magnoliopsida</taxon>
        <taxon>eudicotyledons</taxon>
        <taxon>Gunneridae</taxon>
        <taxon>Pentapetalae</taxon>
        <taxon>asterids</taxon>
        <taxon>campanulids</taxon>
        <taxon>Asterales</taxon>
        <taxon>Asteraceae</taxon>
        <taxon>Cichorioideae</taxon>
        <taxon>Cichorieae</taxon>
        <taxon>Cichoriinae</taxon>
        <taxon>Cichorium</taxon>
    </lineage>
</organism>
<sequence>MIPRPYLSSPVLSAQLLRRLLQSPNNCFYFAVSFDLRTVASLSSRVIEHQHRMPPWSPGTSYAVAAFLLLPVPLFSSRYFRRRHLPFDFSAFLIGERFYKAGTKWCLQVNTGISKSLGLQKIVAQI</sequence>
<accession>A0ACB9E3C8</accession>
<dbReference type="Proteomes" id="UP001055811">
    <property type="component" value="Linkage Group LG04"/>
</dbReference>
<evidence type="ECO:0000313" key="2">
    <source>
        <dbReference type="Proteomes" id="UP001055811"/>
    </source>
</evidence>
<proteinExistence type="predicted"/>